<dbReference type="Gene3D" id="3.20.20.370">
    <property type="entry name" value="Glycoside hydrolase/deacetylase"/>
    <property type="match status" value="1"/>
</dbReference>
<dbReference type="AlphaFoldDB" id="A0A6N7LFC3"/>
<dbReference type="GO" id="GO:0005975">
    <property type="term" value="P:carbohydrate metabolic process"/>
    <property type="evidence" value="ECO:0007669"/>
    <property type="project" value="InterPro"/>
</dbReference>
<accession>A0A6N7LFC3</accession>
<dbReference type="EMBL" id="WITC01000057">
    <property type="protein sequence ID" value="MQX15909.1"/>
    <property type="molecule type" value="Genomic_DNA"/>
</dbReference>
<dbReference type="CDD" id="cd10928">
    <property type="entry name" value="CE4_u4"/>
    <property type="match status" value="1"/>
</dbReference>
<protein>
    <submittedName>
        <fullName evidence="1">Polysaccharide deacetylase</fullName>
    </submittedName>
</protein>
<dbReference type="RefSeq" id="WP_153439845.1">
    <property type="nucleotide sequence ID" value="NZ_CP121660.1"/>
</dbReference>
<name>A0A6N7LFC3_SINTE</name>
<dbReference type="OrthoDB" id="6086702at2"/>
<sequence>MMETSIWQPMIDRFDRLKAAGRRVDFWLRDDDAVEPTPALDRLIDLADRFSVPITLAVIPGHTGGELSHYLARHDDIGIAVHGWTHQNHATPLEKRQELGGHRPREIVLDELGRGYSHLKALHPSSFVPLLVPPWNRIDPGLIEGLPGIGFMALSVFGPERKGRSNPDGAKTMKSGSIASAFPRDGLSLINTHVDVMDWHGTRGCRDHREIIQDIIRRLDEMNVDEEAVGILTHHLVHDESVWEFLSRLFELTAVHPACRWRRVSDLIAR</sequence>
<dbReference type="Proteomes" id="UP000439983">
    <property type="component" value="Unassembled WGS sequence"/>
</dbReference>
<gene>
    <name evidence="1" type="ORF">GHK62_14435</name>
</gene>
<dbReference type="InterPro" id="IPR049591">
    <property type="entry name" value="CE4_u4-like"/>
</dbReference>
<evidence type="ECO:0000313" key="1">
    <source>
        <dbReference type="EMBL" id="MQX15909.1"/>
    </source>
</evidence>
<keyword evidence="2" id="KW-1185">Reference proteome</keyword>
<evidence type="ECO:0000313" key="2">
    <source>
        <dbReference type="Proteomes" id="UP000439983"/>
    </source>
</evidence>
<comment type="caution">
    <text evidence="1">The sequence shown here is derived from an EMBL/GenBank/DDBJ whole genome shotgun (WGS) entry which is preliminary data.</text>
</comment>
<proteinExistence type="predicted"/>
<dbReference type="InterPro" id="IPR011330">
    <property type="entry name" value="Glyco_hydro/deAcase_b/a-brl"/>
</dbReference>
<reference evidence="1 2" key="1">
    <citation type="journal article" date="2013" name="Genome Biol.">
        <title>Comparative genomics of the core and accessory genomes of 48 Sinorhizobium strains comprising five genospecies.</title>
        <authorList>
            <person name="Sugawara M."/>
            <person name="Epstein B."/>
            <person name="Badgley B.D."/>
            <person name="Unno T."/>
            <person name="Xu L."/>
            <person name="Reese J."/>
            <person name="Gyaneshwar P."/>
            <person name="Denny R."/>
            <person name="Mudge J."/>
            <person name="Bharti A.K."/>
            <person name="Farmer A.D."/>
            <person name="May G.D."/>
            <person name="Woodward J.E."/>
            <person name="Medigue C."/>
            <person name="Vallenet D."/>
            <person name="Lajus A."/>
            <person name="Rouy Z."/>
            <person name="Martinez-Vaz B."/>
            <person name="Tiffin P."/>
            <person name="Young N.D."/>
            <person name="Sadowsky M.J."/>
        </authorList>
    </citation>
    <scope>NUCLEOTIDE SEQUENCE [LARGE SCALE GENOMIC DNA]</scope>
    <source>
        <strain evidence="1 2">USDA4894</strain>
    </source>
</reference>
<dbReference type="SUPFAM" id="SSF88713">
    <property type="entry name" value="Glycoside hydrolase/deacetylase"/>
    <property type="match status" value="1"/>
</dbReference>
<organism evidence="1 2">
    <name type="scientific">Sinorhizobium terangae</name>
    <dbReference type="NCBI Taxonomy" id="110322"/>
    <lineage>
        <taxon>Bacteria</taxon>
        <taxon>Pseudomonadati</taxon>
        <taxon>Pseudomonadota</taxon>
        <taxon>Alphaproteobacteria</taxon>
        <taxon>Hyphomicrobiales</taxon>
        <taxon>Rhizobiaceae</taxon>
        <taxon>Sinorhizobium/Ensifer group</taxon>
        <taxon>Sinorhizobium</taxon>
    </lineage>
</organism>